<evidence type="ECO:0000256" key="2">
    <source>
        <dbReference type="ARBA" id="ARBA00023002"/>
    </source>
</evidence>
<keyword evidence="2 5" id="KW-0560">Oxidoreductase</keyword>
<reference evidence="6" key="1">
    <citation type="journal article" date="2019" name="Int. J. Syst. Evol. Microbiol.">
        <title>The Global Catalogue of Microorganisms (GCM) 10K type strain sequencing project: providing services to taxonomists for standard genome sequencing and annotation.</title>
        <authorList>
            <consortium name="The Broad Institute Genomics Platform"/>
            <consortium name="The Broad Institute Genome Sequencing Center for Infectious Disease"/>
            <person name="Wu L."/>
            <person name="Ma J."/>
        </authorList>
    </citation>
    <scope>NUCLEOTIDE SEQUENCE [LARGE SCALE GENOMIC DNA]</scope>
    <source>
        <strain evidence="6">IBRC-M 10813</strain>
    </source>
</reference>
<evidence type="ECO:0000256" key="1">
    <source>
        <dbReference type="ARBA" id="ARBA00006484"/>
    </source>
</evidence>
<keyword evidence="6" id="KW-1185">Reference proteome</keyword>
<feature type="region of interest" description="Disordered" evidence="4">
    <location>
        <begin position="254"/>
        <end position="285"/>
    </location>
</feature>
<dbReference type="Gene3D" id="3.40.50.720">
    <property type="entry name" value="NAD(P)-binding Rossmann-like Domain"/>
    <property type="match status" value="1"/>
</dbReference>
<evidence type="ECO:0000256" key="3">
    <source>
        <dbReference type="RuleBase" id="RU000363"/>
    </source>
</evidence>
<comment type="similarity">
    <text evidence="1 3">Belongs to the short-chain dehydrogenases/reductases (SDR) family.</text>
</comment>
<dbReference type="InterPro" id="IPR002347">
    <property type="entry name" value="SDR_fam"/>
</dbReference>
<dbReference type="EMBL" id="JBHSAP010000018">
    <property type="protein sequence ID" value="MFC4078013.1"/>
    <property type="molecule type" value="Genomic_DNA"/>
</dbReference>
<comment type="caution">
    <text evidence="5">The sequence shown here is derived from an EMBL/GenBank/DDBJ whole genome shotgun (WGS) entry which is preliminary data.</text>
</comment>
<dbReference type="Pfam" id="PF00106">
    <property type="entry name" value="adh_short"/>
    <property type="match status" value="1"/>
</dbReference>
<dbReference type="PRINTS" id="PR00081">
    <property type="entry name" value="GDHRDH"/>
</dbReference>
<evidence type="ECO:0000313" key="6">
    <source>
        <dbReference type="Proteomes" id="UP001595843"/>
    </source>
</evidence>
<gene>
    <name evidence="5" type="ORF">ACFOUO_14515</name>
</gene>
<organism evidence="5 6">
    <name type="scientific">Salinithrix halophila</name>
    <dbReference type="NCBI Taxonomy" id="1485204"/>
    <lineage>
        <taxon>Bacteria</taxon>
        <taxon>Bacillati</taxon>
        <taxon>Bacillota</taxon>
        <taxon>Bacilli</taxon>
        <taxon>Bacillales</taxon>
        <taxon>Thermoactinomycetaceae</taxon>
        <taxon>Salinithrix</taxon>
    </lineage>
</organism>
<dbReference type="PANTHER" id="PTHR44196">
    <property type="entry name" value="DEHYDROGENASE/REDUCTASE SDR FAMILY MEMBER 7B"/>
    <property type="match status" value="1"/>
</dbReference>
<sequence length="285" mass="31470">MSRMVLLTGASSGIGKEIARQLVRQGDFPIMAARSLPALRELRETLGQGACFSCDVTRQEDVDALKDEVLRQFGRVDALVNNAGFGHFGGALDLTLADYQEMIETNYLGAVRMTQSFLPHFLDQGGGRIVNIASTAGLTGVPNLAGYCGSKFALIGYSESLHLEFFPRIQVGVLCPGPVQTPFFRGEDPARFFPPLLARRVLDPVFVAKQAVRLLDRPRLQVMPRSLSWITRLRSFAPGWYQWAMRNMYDSLKKEKATPPCTPSWSTPPLETDGDNKSGTVSEKN</sequence>
<dbReference type="PRINTS" id="PR00080">
    <property type="entry name" value="SDRFAMILY"/>
</dbReference>
<dbReference type="RefSeq" id="WP_380705845.1">
    <property type="nucleotide sequence ID" value="NZ_JBHSAP010000018.1"/>
</dbReference>
<dbReference type="InterPro" id="IPR020904">
    <property type="entry name" value="Sc_DH/Rdtase_CS"/>
</dbReference>
<dbReference type="SUPFAM" id="SSF51735">
    <property type="entry name" value="NAD(P)-binding Rossmann-fold domains"/>
    <property type="match status" value="1"/>
</dbReference>
<dbReference type="PROSITE" id="PS00061">
    <property type="entry name" value="ADH_SHORT"/>
    <property type="match status" value="1"/>
</dbReference>
<dbReference type="EC" id="1.-.-.-" evidence="5"/>
<dbReference type="Proteomes" id="UP001595843">
    <property type="component" value="Unassembled WGS sequence"/>
</dbReference>
<dbReference type="InterPro" id="IPR036291">
    <property type="entry name" value="NAD(P)-bd_dom_sf"/>
</dbReference>
<dbReference type="GO" id="GO:0016491">
    <property type="term" value="F:oxidoreductase activity"/>
    <property type="evidence" value="ECO:0007669"/>
    <property type="project" value="UniProtKB-KW"/>
</dbReference>
<protein>
    <submittedName>
        <fullName evidence="5">SDR family NAD(P)-dependent oxidoreductase</fullName>
        <ecNumber evidence="5">1.-.-.-</ecNumber>
    </submittedName>
</protein>
<dbReference type="PANTHER" id="PTHR44196:SF1">
    <property type="entry name" value="DEHYDROGENASE_REDUCTASE SDR FAMILY MEMBER 7B"/>
    <property type="match status" value="1"/>
</dbReference>
<evidence type="ECO:0000256" key="4">
    <source>
        <dbReference type="SAM" id="MobiDB-lite"/>
    </source>
</evidence>
<evidence type="ECO:0000313" key="5">
    <source>
        <dbReference type="EMBL" id="MFC4078013.1"/>
    </source>
</evidence>
<accession>A0ABV8JH34</accession>
<name>A0ABV8JH34_9BACL</name>
<dbReference type="CDD" id="cd05233">
    <property type="entry name" value="SDR_c"/>
    <property type="match status" value="1"/>
</dbReference>
<proteinExistence type="inferred from homology"/>